<sequence>MYKVFINQHFISFSNAIEPSKNTTNVIENDVEVILEHFHSLQNENNPEVNGIHFICKNPKKVFKKFKKLFKHIKAAGGMVFNQKEELLLIFRNGKWDLPKGKLEKKEKKKKAAIREVEEECGVFGLSITRKLMKTYHIYSLKNELIFKTTHWYRMETCDNNGLTPQTEEGIEKVIWANEKEISKALENTYDNISLLLRKYTKYTK</sequence>
<reference evidence="3 4" key="1">
    <citation type="submission" date="2018-09" db="EMBL/GenBank/DDBJ databases">
        <authorList>
            <consortium name="Pathogen Informatics"/>
        </authorList>
    </citation>
    <scope>NUCLEOTIDE SEQUENCE [LARGE SCALE GENOMIC DNA]</scope>
    <source>
        <strain evidence="3 4">OH-22767</strain>
    </source>
</reference>
<dbReference type="AlphaFoldDB" id="A0A383TZ94"/>
<feature type="domain" description="Nudix hydrolase" evidence="2">
    <location>
        <begin position="71"/>
        <end position="199"/>
    </location>
</feature>
<dbReference type="GO" id="GO:0006167">
    <property type="term" value="P:AMP biosynthetic process"/>
    <property type="evidence" value="ECO:0007669"/>
    <property type="project" value="TreeGrafter"/>
</dbReference>
<evidence type="ECO:0000313" key="4">
    <source>
        <dbReference type="Proteomes" id="UP000262142"/>
    </source>
</evidence>
<dbReference type="Gene3D" id="3.90.79.10">
    <property type="entry name" value="Nucleoside Triphosphate Pyrophosphohydrolase"/>
    <property type="match status" value="1"/>
</dbReference>
<dbReference type="Pfam" id="PF00293">
    <property type="entry name" value="NUDIX"/>
    <property type="match status" value="1"/>
</dbReference>
<organism evidence="3 4">
    <name type="scientific">Candidatus Ornithobacterium hominis</name>
    <dbReference type="NCBI Taxonomy" id="2497989"/>
    <lineage>
        <taxon>Bacteria</taxon>
        <taxon>Pseudomonadati</taxon>
        <taxon>Bacteroidota</taxon>
        <taxon>Flavobacteriia</taxon>
        <taxon>Flavobacteriales</taxon>
        <taxon>Weeksellaceae</taxon>
        <taxon>Ornithobacterium</taxon>
    </lineage>
</organism>
<dbReference type="InterPro" id="IPR015797">
    <property type="entry name" value="NUDIX_hydrolase-like_dom_sf"/>
</dbReference>
<evidence type="ECO:0000313" key="3">
    <source>
        <dbReference type="EMBL" id="SZD72316.1"/>
    </source>
</evidence>
<dbReference type="Proteomes" id="UP000262142">
    <property type="component" value="Unassembled WGS sequence"/>
</dbReference>
<evidence type="ECO:0000259" key="2">
    <source>
        <dbReference type="PROSITE" id="PS51462"/>
    </source>
</evidence>
<keyword evidence="4" id="KW-1185">Reference proteome</keyword>
<accession>A0A383TZ94</accession>
<dbReference type="GO" id="GO:0004081">
    <property type="term" value="F:bis(5'-nucleosyl)-tetraphosphatase (asymmetrical) activity"/>
    <property type="evidence" value="ECO:0007669"/>
    <property type="project" value="TreeGrafter"/>
</dbReference>
<name>A0A383TZ94_9FLAO</name>
<keyword evidence="1 3" id="KW-0378">Hydrolase</keyword>
<gene>
    <name evidence="3" type="ORF">SAMEA104719789_00756</name>
</gene>
<dbReference type="EMBL" id="UNSC01000003">
    <property type="protein sequence ID" value="SZD72316.1"/>
    <property type="molecule type" value="Genomic_DNA"/>
</dbReference>
<protein>
    <submittedName>
        <fullName evidence="3">Predicted NTP pyrophosphohydrolase</fullName>
    </submittedName>
</protein>
<dbReference type="SUPFAM" id="SSF55811">
    <property type="entry name" value="Nudix"/>
    <property type="match status" value="1"/>
</dbReference>
<evidence type="ECO:0000256" key="1">
    <source>
        <dbReference type="ARBA" id="ARBA00022801"/>
    </source>
</evidence>
<dbReference type="InterPro" id="IPR051325">
    <property type="entry name" value="Nudix_hydrolase_domain"/>
</dbReference>
<dbReference type="PANTHER" id="PTHR21340">
    <property type="entry name" value="DIADENOSINE 5,5-P1,P4-TETRAPHOSPHATE PYROPHOSPHOHYDROLASE MUTT"/>
    <property type="match status" value="1"/>
</dbReference>
<dbReference type="GO" id="GO:0006754">
    <property type="term" value="P:ATP biosynthetic process"/>
    <property type="evidence" value="ECO:0007669"/>
    <property type="project" value="TreeGrafter"/>
</dbReference>
<dbReference type="InterPro" id="IPR000086">
    <property type="entry name" value="NUDIX_hydrolase_dom"/>
</dbReference>
<dbReference type="PANTHER" id="PTHR21340:SF0">
    <property type="entry name" value="BIS(5'-NUCLEOSYL)-TETRAPHOSPHATASE [ASYMMETRICAL]"/>
    <property type="match status" value="1"/>
</dbReference>
<dbReference type="InterPro" id="IPR020084">
    <property type="entry name" value="NUDIX_hydrolase_CS"/>
</dbReference>
<dbReference type="OrthoDB" id="9816289at2"/>
<dbReference type="PROSITE" id="PS51462">
    <property type="entry name" value="NUDIX"/>
    <property type="match status" value="1"/>
</dbReference>
<dbReference type="CDD" id="cd03673">
    <property type="entry name" value="NUDIX_Ap6A_hydrolase"/>
    <property type="match status" value="1"/>
</dbReference>
<dbReference type="PROSITE" id="PS00893">
    <property type="entry name" value="NUDIX_BOX"/>
    <property type="match status" value="1"/>
</dbReference>
<proteinExistence type="predicted"/>
<dbReference type="RefSeq" id="WP_119059161.1">
    <property type="nucleotide sequence ID" value="NZ_UNSC01000003.1"/>
</dbReference>